<keyword evidence="3" id="KW-0238">DNA-binding</keyword>
<dbReference type="FunFam" id="1.10.10.60:FF:000001">
    <property type="entry name" value="MYB-related transcription factor"/>
    <property type="match status" value="1"/>
</dbReference>
<evidence type="ECO:0000256" key="2">
    <source>
        <dbReference type="ARBA" id="ARBA00022737"/>
    </source>
</evidence>
<keyword evidence="9" id="KW-1185">Reference proteome</keyword>
<dbReference type="Proteomes" id="UP000685013">
    <property type="component" value="Chromosome 11"/>
</dbReference>
<dbReference type="InterPro" id="IPR040376">
    <property type="entry name" value="At4g28100-like"/>
</dbReference>
<gene>
    <name evidence="8" type="ORF">SDJN03_17757</name>
</gene>
<dbReference type="EMBL" id="JAGKQH010000011">
    <property type="protein sequence ID" value="KAG6589192.1"/>
    <property type="molecule type" value="Genomic_DNA"/>
</dbReference>
<dbReference type="GO" id="GO:0005634">
    <property type="term" value="C:nucleus"/>
    <property type="evidence" value="ECO:0007669"/>
    <property type="project" value="UniProtKB-SubCell"/>
</dbReference>
<dbReference type="FunFam" id="1.10.10.60:FF:000349">
    <property type="entry name" value="Transcription factor MYB39"/>
    <property type="match status" value="1"/>
</dbReference>
<dbReference type="InterPro" id="IPR017930">
    <property type="entry name" value="Myb_dom"/>
</dbReference>
<dbReference type="PROSITE" id="PS50090">
    <property type="entry name" value="MYB_LIKE"/>
    <property type="match status" value="2"/>
</dbReference>
<proteinExistence type="predicted"/>
<evidence type="ECO:0000256" key="5">
    <source>
        <dbReference type="SAM" id="MobiDB-lite"/>
    </source>
</evidence>
<evidence type="ECO:0000313" key="8">
    <source>
        <dbReference type="EMBL" id="KAG6589192.1"/>
    </source>
</evidence>
<protein>
    <submittedName>
        <fullName evidence="8">GPI-anchored protein</fullName>
    </submittedName>
</protein>
<dbReference type="PROSITE" id="PS51294">
    <property type="entry name" value="HTH_MYB"/>
    <property type="match status" value="2"/>
</dbReference>
<feature type="domain" description="HTH myb-type" evidence="7">
    <location>
        <begin position="9"/>
        <end position="65"/>
    </location>
</feature>
<comment type="caution">
    <text evidence="8">The sequence shown here is derived from an EMBL/GenBank/DDBJ whole genome shotgun (WGS) entry which is preliminary data.</text>
</comment>
<dbReference type="PANTHER" id="PTHR34056">
    <property type="entry name" value="GPI-ANCHORED PROTEIN"/>
    <property type="match status" value="1"/>
</dbReference>
<dbReference type="Pfam" id="PF00249">
    <property type="entry name" value="Myb_DNA-binding"/>
    <property type="match status" value="2"/>
</dbReference>
<feature type="domain" description="Myb-like" evidence="6">
    <location>
        <begin position="62"/>
        <end position="112"/>
    </location>
</feature>
<reference evidence="8 9" key="1">
    <citation type="journal article" date="2021" name="Hortic Res">
        <title>The domestication of Cucurbita argyrosperma as revealed by the genome of its wild relative.</title>
        <authorList>
            <person name="Barrera-Redondo J."/>
            <person name="Sanchez-de la Vega G."/>
            <person name="Aguirre-Liguori J.A."/>
            <person name="Castellanos-Morales G."/>
            <person name="Gutierrez-Guerrero Y.T."/>
            <person name="Aguirre-Dugua X."/>
            <person name="Aguirre-Planter E."/>
            <person name="Tenaillon M.I."/>
            <person name="Lira-Saade R."/>
            <person name="Eguiarte L.E."/>
        </authorList>
    </citation>
    <scope>NUCLEOTIDE SEQUENCE [LARGE SCALE GENOMIC DNA]</scope>
    <source>
        <strain evidence="8">JBR-2021</strain>
    </source>
</reference>
<sequence length="604" mass="66649">MGRAPCCDKNGLKKGPWTPEEDQKLVGYVQIHGPGNWRNLPKNAGLQRCGKSCRLRWTNYLRPDIKRGRFSFEEEETIIQLHSVLGNKWSTIAARLPGRTDNEIKNYWNTHIRKKLLRMGIDPVTHTPRIDLLDLSSIIATAIRSHPILGLSTLLNNQVQTLNPESLRLISTLLALKQERDPNANNSHLQNQDHAQIQAQMDTLSQLLQPNEEFNNNTNSSMIPITNFVEYSNSQEHMNFLAPNLSGDDGLIPMASDLGFESVITTPKSSPTPLNSSSTCINNSSNEDERDSFCSNFLQFEIPEGLDFNDSSGFLVQPVSGQSQPLNPGEYSSSNTVPAFPVQTQMQICHLDLSDELFGGVREACGRDLDRSRCCPVLAAWLFAAHARAALKITTPAPSDLPMMPDDSQKCVNSLQASLLSRNIKIPQPNASCDAVLCFCGIRLHQISSLSCPAAFNVSGDGVRDGYRNATPTAAVRNLEKNCRNSSYSGCTKCLGALQKVTATKKNATSDRVSKMFNRDCQLMGLTWLLARNKTAYIPTVSAVLRAIMYSAHPPHESTCSPDQENMPLAVDSLQMEKAQSSSPPSISLIPIIPLLVIGYWVAW</sequence>
<name>A0AAV6MZS5_9ROSI</name>
<dbReference type="CDD" id="cd00167">
    <property type="entry name" value="SANT"/>
    <property type="match status" value="2"/>
</dbReference>
<keyword evidence="2" id="KW-0677">Repeat</keyword>
<feature type="compositionally biased region" description="Low complexity" evidence="5">
    <location>
        <begin position="275"/>
        <end position="285"/>
    </location>
</feature>
<feature type="non-terminal residue" evidence="8">
    <location>
        <position position="1"/>
    </location>
</feature>
<evidence type="ECO:0000259" key="6">
    <source>
        <dbReference type="PROSITE" id="PS50090"/>
    </source>
</evidence>
<dbReference type="PANTHER" id="PTHR34056:SF3">
    <property type="entry name" value="OS07G0557700 PROTEIN"/>
    <property type="match status" value="1"/>
</dbReference>
<evidence type="ECO:0000256" key="1">
    <source>
        <dbReference type="ARBA" id="ARBA00004123"/>
    </source>
</evidence>
<evidence type="ECO:0000259" key="7">
    <source>
        <dbReference type="PROSITE" id="PS51294"/>
    </source>
</evidence>
<accession>A0AAV6MZS5</accession>
<dbReference type="SMART" id="SM00717">
    <property type="entry name" value="SANT"/>
    <property type="match status" value="2"/>
</dbReference>
<feature type="domain" description="HTH myb-type" evidence="7">
    <location>
        <begin position="66"/>
        <end position="116"/>
    </location>
</feature>
<evidence type="ECO:0000256" key="3">
    <source>
        <dbReference type="ARBA" id="ARBA00023125"/>
    </source>
</evidence>
<dbReference type="InterPro" id="IPR001005">
    <property type="entry name" value="SANT/Myb"/>
</dbReference>
<feature type="domain" description="Myb-like" evidence="6">
    <location>
        <begin position="9"/>
        <end position="61"/>
    </location>
</feature>
<comment type="subcellular location">
    <subcellularLocation>
        <location evidence="1">Nucleus</location>
    </subcellularLocation>
</comment>
<evidence type="ECO:0000313" key="9">
    <source>
        <dbReference type="Proteomes" id="UP000685013"/>
    </source>
</evidence>
<keyword evidence="4" id="KW-0539">Nucleus</keyword>
<dbReference type="GO" id="GO:0003677">
    <property type="term" value="F:DNA binding"/>
    <property type="evidence" value="ECO:0007669"/>
    <property type="project" value="UniProtKB-KW"/>
</dbReference>
<evidence type="ECO:0000256" key="4">
    <source>
        <dbReference type="ARBA" id="ARBA00023242"/>
    </source>
</evidence>
<dbReference type="AlphaFoldDB" id="A0AAV6MZS5"/>
<feature type="region of interest" description="Disordered" evidence="5">
    <location>
        <begin position="267"/>
        <end position="287"/>
    </location>
</feature>
<organism evidence="8 9">
    <name type="scientific">Cucurbita argyrosperma subsp. sororia</name>
    <dbReference type="NCBI Taxonomy" id="37648"/>
    <lineage>
        <taxon>Eukaryota</taxon>
        <taxon>Viridiplantae</taxon>
        <taxon>Streptophyta</taxon>
        <taxon>Embryophyta</taxon>
        <taxon>Tracheophyta</taxon>
        <taxon>Spermatophyta</taxon>
        <taxon>Magnoliopsida</taxon>
        <taxon>eudicotyledons</taxon>
        <taxon>Gunneridae</taxon>
        <taxon>Pentapetalae</taxon>
        <taxon>rosids</taxon>
        <taxon>fabids</taxon>
        <taxon>Cucurbitales</taxon>
        <taxon>Cucurbitaceae</taxon>
        <taxon>Cucurbiteae</taxon>
        <taxon>Cucurbita</taxon>
    </lineage>
</organism>